<sequence length="176" mass="19895">MPERMGVAEKSAERGLEDASEREIVLSRVFDAPRKMVWEAWTDPKQVALWWGPKGFTTTIEEMDVRPGGVWKLVMHGPDGMEYLNKYVFLDVVPYERLAYTLRGGRAGSREVQFEKTAIFEDDAGGTRVTMRLTFASAEARDQNVRDYGSIEGAKQAFERLAEYLAGRFSGKMATV</sequence>
<dbReference type="CDD" id="cd08894">
    <property type="entry name" value="SRPBCC_CalC_Aha1-like_1"/>
    <property type="match status" value="1"/>
</dbReference>
<dbReference type="SUPFAM" id="SSF55961">
    <property type="entry name" value="Bet v1-like"/>
    <property type="match status" value="1"/>
</dbReference>
<dbReference type="Gene3D" id="3.30.530.20">
    <property type="match status" value="1"/>
</dbReference>
<dbReference type="Proteomes" id="UP000569092">
    <property type="component" value="Unassembled WGS sequence"/>
</dbReference>
<dbReference type="Pfam" id="PF08327">
    <property type="entry name" value="AHSA1"/>
    <property type="match status" value="1"/>
</dbReference>
<proteinExistence type="inferred from homology"/>
<organism evidence="3 4">
    <name type="scientific">Tunturiibacter lichenicola</name>
    <dbReference type="NCBI Taxonomy" id="2051959"/>
    <lineage>
        <taxon>Bacteria</taxon>
        <taxon>Pseudomonadati</taxon>
        <taxon>Acidobacteriota</taxon>
        <taxon>Terriglobia</taxon>
        <taxon>Terriglobales</taxon>
        <taxon>Acidobacteriaceae</taxon>
        <taxon>Tunturiibacter</taxon>
    </lineage>
</organism>
<name>A0A7W8J7Q7_9BACT</name>
<dbReference type="InterPro" id="IPR013538">
    <property type="entry name" value="ASHA1/2-like_C"/>
</dbReference>
<protein>
    <submittedName>
        <fullName evidence="3">Uncharacterized protein YndB with AHSA1/START domain</fullName>
    </submittedName>
</protein>
<comment type="similarity">
    <text evidence="1">Belongs to the AHA1 family.</text>
</comment>
<dbReference type="EMBL" id="JACHDZ010000001">
    <property type="protein sequence ID" value="MBB5342869.1"/>
    <property type="molecule type" value="Genomic_DNA"/>
</dbReference>
<accession>A0A7W8J7Q7</accession>
<evidence type="ECO:0000313" key="3">
    <source>
        <dbReference type="EMBL" id="MBB5342869.1"/>
    </source>
</evidence>
<feature type="domain" description="Activator of Hsp90 ATPase homologue 1/2-like C-terminal" evidence="2">
    <location>
        <begin position="31"/>
        <end position="165"/>
    </location>
</feature>
<dbReference type="InterPro" id="IPR023393">
    <property type="entry name" value="START-like_dom_sf"/>
</dbReference>
<comment type="caution">
    <text evidence="3">The sequence shown here is derived from an EMBL/GenBank/DDBJ whole genome shotgun (WGS) entry which is preliminary data.</text>
</comment>
<evidence type="ECO:0000259" key="2">
    <source>
        <dbReference type="Pfam" id="PF08327"/>
    </source>
</evidence>
<dbReference type="AlphaFoldDB" id="A0A7W8J7Q7"/>
<gene>
    <name evidence="3" type="ORF">HDF10_000819</name>
</gene>
<evidence type="ECO:0000256" key="1">
    <source>
        <dbReference type="ARBA" id="ARBA00006817"/>
    </source>
</evidence>
<evidence type="ECO:0000313" key="4">
    <source>
        <dbReference type="Proteomes" id="UP000569092"/>
    </source>
</evidence>
<reference evidence="3 4" key="1">
    <citation type="submission" date="2020-08" db="EMBL/GenBank/DDBJ databases">
        <title>Genomic Encyclopedia of Type Strains, Phase IV (KMG-V): Genome sequencing to study the core and pangenomes of soil and plant-associated prokaryotes.</title>
        <authorList>
            <person name="Whitman W."/>
        </authorList>
    </citation>
    <scope>NUCLEOTIDE SEQUENCE [LARGE SCALE GENOMIC DNA]</scope>
    <source>
        <strain evidence="3 4">M8US30</strain>
    </source>
</reference>